<organism evidence="2 3">
    <name type="scientific">Streptosporangium vulgare</name>
    <dbReference type="NCBI Taxonomy" id="46190"/>
    <lineage>
        <taxon>Bacteria</taxon>
        <taxon>Bacillati</taxon>
        <taxon>Actinomycetota</taxon>
        <taxon>Actinomycetes</taxon>
        <taxon>Streptosporangiales</taxon>
        <taxon>Streptosporangiaceae</taxon>
        <taxon>Streptosporangium</taxon>
    </lineage>
</organism>
<sequence length="270" mass="29593">MKKTLAVAFTTVLATVMTATPVQAAPADPVKALAKQLAQGRGVSYTERDATRAGDKSFFERKGLLQYGRGGIVASDITARLNVEDEPPKDSFDTDDKEDLSFMRDPEQTIRIGRTSYVRGFIVETLMPKGKVWWKQSPGWTSGRSAMLGELINAADPGTLKMMLAKSKRSGSTYAGEITLKELIKLSPWARSTIWWGVNDKAVVRWKLVVSASGLPHRLTTYSSFGNKKRVEIRYTGWGRNVSIKAPAAATVTTKLKGADGPFLPKAPNR</sequence>
<accession>A0ABV5TRK6</accession>
<evidence type="ECO:0000313" key="3">
    <source>
        <dbReference type="Proteomes" id="UP001589610"/>
    </source>
</evidence>
<evidence type="ECO:0000313" key="2">
    <source>
        <dbReference type="EMBL" id="MFB9681771.1"/>
    </source>
</evidence>
<keyword evidence="1" id="KW-0732">Signal</keyword>
<comment type="caution">
    <text evidence="2">The sequence shown here is derived from an EMBL/GenBank/DDBJ whole genome shotgun (WGS) entry which is preliminary data.</text>
</comment>
<evidence type="ECO:0008006" key="4">
    <source>
        <dbReference type="Google" id="ProtNLM"/>
    </source>
</evidence>
<dbReference type="EMBL" id="JBHMBS010000038">
    <property type="protein sequence ID" value="MFB9681771.1"/>
    <property type="molecule type" value="Genomic_DNA"/>
</dbReference>
<keyword evidence="3" id="KW-1185">Reference proteome</keyword>
<protein>
    <recommendedName>
        <fullName evidence="4">Outer membrane lipoprotein-sorting protein</fullName>
    </recommendedName>
</protein>
<gene>
    <name evidence="2" type="ORF">ACFFRH_40395</name>
</gene>
<name>A0ABV5TRK6_9ACTN</name>
<proteinExistence type="predicted"/>
<evidence type="ECO:0000256" key="1">
    <source>
        <dbReference type="SAM" id="SignalP"/>
    </source>
</evidence>
<dbReference type="Proteomes" id="UP001589610">
    <property type="component" value="Unassembled WGS sequence"/>
</dbReference>
<feature type="chain" id="PRO_5046987773" description="Outer membrane lipoprotein-sorting protein" evidence="1">
    <location>
        <begin position="25"/>
        <end position="270"/>
    </location>
</feature>
<dbReference type="RefSeq" id="WP_386163036.1">
    <property type="nucleotide sequence ID" value="NZ_JBHMBS010000038.1"/>
</dbReference>
<feature type="signal peptide" evidence="1">
    <location>
        <begin position="1"/>
        <end position="24"/>
    </location>
</feature>
<reference evidence="2 3" key="1">
    <citation type="submission" date="2024-09" db="EMBL/GenBank/DDBJ databases">
        <authorList>
            <person name="Sun Q."/>
            <person name="Mori K."/>
        </authorList>
    </citation>
    <scope>NUCLEOTIDE SEQUENCE [LARGE SCALE GENOMIC DNA]</scope>
    <source>
        <strain evidence="2 3">JCM 3028</strain>
    </source>
</reference>